<accession>A0ABV1E4F9</accession>
<evidence type="ECO:0000313" key="3">
    <source>
        <dbReference type="EMBL" id="MEQ2442190.1"/>
    </source>
</evidence>
<gene>
    <name evidence="3" type="ORF">WMO64_01755</name>
</gene>
<evidence type="ECO:0000256" key="1">
    <source>
        <dbReference type="SAM" id="MobiDB-lite"/>
    </source>
</evidence>
<dbReference type="Pfam" id="PF09299">
    <property type="entry name" value="Mu-transpos_C"/>
    <property type="match status" value="1"/>
</dbReference>
<dbReference type="InterPro" id="IPR001584">
    <property type="entry name" value="Integrase_cat-core"/>
</dbReference>
<dbReference type="RefSeq" id="WP_349230812.1">
    <property type="nucleotide sequence ID" value="NZ_JBBMFK010000002.1"/>
</dbReference>
<evidence type="ECO:0000259" key="2">
    <source>
        <dbReference type="PROSITE" id="PS50994"/>
    </source>
</evidence>
<dbReference type="PROSITE" id="PS50994">
    <property type="entry name" value="INTEGRASE"/>
    <property type="match status" value="1"/>
</dbReference>
<dbReference type="SUPFAM" id="SSF53098">
    <property type="entry name" value="Ribonuclease H-like"/>
    <property type="match status" value="1"/>
</dbReference>
<evidence type="ECO:0000313" key="4">
    <source>
        <dbReference type="Proteomes" id="UP001464378"/>
    </source>
</evidence>
<dbReference type="InterPro" id="IPR036397">
    <property type="entry name" value="RNaseH_sf"/>
</dbReference>
<proteinExistence type="predicted"/>
<dbReference type="EMBL" id="JBBMFK010000002">
    <property type="protein sequence ID" value="MEQ2442190.1"/>
    <property type="molecule type" value="Genomic_DNA"/>
</dbReference>
<dbReference type="InterPro" id="IPR015378">
    <property type="entry name" value="Transposase-like_Mu_C"/>
</dbReference>
<feature type="domain" description="Integrase catalytic" evidence="2">
    <location>
        <begin position="148"/>
        <end position="354"/>
    </location>
</feature>
<feature type="region of interest" description="Disordered" evidence="1">
    <location>
        <begin position="476"/>
        <end position="504"/>
    </location>
</feature>
<sequence length="504" mass="57522">MIQPMIDCDDCISDKSLRYQMAAKAAQQHQTTTRRILRLYYRYLATGQLTQKRTQQASKSNHMIEQAIRRYYYGSKRLSLRAAYEMMLLEDYVGQDGEMDSDAPTWSQFRHYYYGHSLHKDPQKIIAREGLTKYQRDHRPAWGSSAGWRTQPGSYQMDATQADIYLVSRQDRSIVVGRPYIYLAVDTATHLIAGVYIGFSCDETAVMACIAQAASDKVEYCARYGIEVTQEQWPSVGMPTEIITDQGREFFGPRMGELCRRYGLEVLTLPPFRLDCKGSVEKSIDLLQQRYKPMLRGRGVIEDDAQERWATDYRTQATLDLDDFARVVIHSVLYLNSGRLIDGKTPAERWLELSPRLMAVDPQELHIQTLPRDTAKLTRKGIRINRMWYAPDDADGLTIGDSYTIAYDPADLRRIHIILAERICPCHAVEIGQSLSVCEVDAAHEAAKRDRGAARAKETASSIAATQAIRAIIEHADEHREPIRQVDGEQIKQDQIKERGQLSE</sequence>
<comment type="caution">
    <text evidence="3">The sequence shown here is derived from an EMBL/GenBank/DDBJ whole genome shotgun (WGS) entry which is preliminary data.</text>
</comment>
<dbReference type="Gene3D" id="3.30.420.10">
    <property type="entry name" value="Ribonuclease H-like superfamily/Ribonuclease H"/>
    <property type="match status" value="1"/>
</dbReference>
<reference evidence="3 4" key="1">
    <citation type="submission" date="2024-03" db="EMBL/GenBank/DDBJ databases">
        <title>Human intestinal bacterial collection.</title>
        <authorList>
            <person name="Pauvert C."/>
            <person name="Hitch T.C.A."/>
            <person name="Clavel T."/>
        </authorList>
    </citation>
    <scope>NUCLEOTIDE SEQUENCE [LARGE SCALE GENOMIC DNA]</scope>
    <source>
        <strain evidence="3 4">CLA-AP-H29</strain>
    </source>
</reference>
<keyword evidence="4" id="KW-1185">Reference proteome</keyword>
<name>A0ABV1E4F9_9FIRM</name>
<organism evidence="3 4">
    <name type="scientific">Pseudoflavonifractor intestinihominis</name>
    <dbReference type="NCBI Taxonomy" id="3133171"/>
    <lineage>
        <taxon>Bacteria</taxon>
        <taxon>Bacillati</taxon>
        <taxon>Bacillota</taxon>
        <taxon>Clostridia</taxon>
        <taxon>Eubacteriales</taxon>
        <taxon>Oscillospiraceae</taxon>
        <taxon>Pseudoflavonifractor</taxon>
    </lineage>
</organism>
<dbReference type="Proteomes" id="UP001464378">
    <property type="component" value="Unassembled WGS sequence"/>
</dbReference>
<dbReference type="InterPro" id="IPR012337">
    <property type="entry name" value="RNaseH-like_sf"/>
</dbReference>
<protein>
    <submittedName>
        <fullName evidence="3">Transposase family protein</fullName>
    </submittedName>
</protein>